<proteinExistence type="predicted"/>
<protein>
    <submittedName>
        <fullName evidence="2">Uncharacterized protein</fullName>
    </submittedName>
</protein>
<gene>
    <name evidence="2" type="ORF">FJO69_02565</name>
</gene>
<dbReference type="RefSeq" id="WP_140781502.1">
    <property type="nucleotide sequence ID" value="NZ_VFSS01000010.1"/>
</dbReference>
<keyword evidence="3" id="KW-1185">Reference proteome</keyword>
<sequence>MIKRLYAQKQKDIRNTYYDPEQDTISKIISEFQAYLKSAKFYKEYSEIDKFKNFQEIRWMKIMDERTTSIRDEAKERQDKIRVRWESYIEYEKWSDSPAAQKAKPLSKMSRILIIFGVLILIGIMLTIIIGLNGWGYGK</sequence>
<keyword evidence="1" id="KW-0812">Transmembrane</keyword>
<reference evidence="2 3" key="1">
    <citation type="submission" date="2019-06" db="EMBL/GenBank/DDBJ databases">
        <title>Mycoplasma falconis type strain whole genome sequence.</title>
        <authorList>
            <person name="Spergser J."/>
        </authorList>
    </citation>
    <scope>NUCLEOTIDE SEQUENCE [LARGE SCALE GENOMIC DNA]</scope>
    <source>
        <strain evidence="2 3">ATCC 51372</strain>
    </source>
</reference>
<keyword evidence="1" id="KW-0472">Membrane</keyword>
<dbReference type="EMBL" id="VFSS01000010">
    <property type="protein sequence ID" value="TPE56971.1"/>
    <property type="molecule type" value="Genomic_DNA"/>
</dbReference>
<dbReference type="AlphaFoldDB" id="A0A501X8V7"/>
<name>A0A501X8V7_9BACT</name>
<keyword evidence="1" id="KW-1133">Transmembrane helix</keyword>
<evidence type="ECO:0000256" key="1">
    <source>
        <dbReference type="SAM" id="Phobius"/>
    </source>
</evidence>
<comment type="caution">
    <text evidence="2">The sequence shown here is derived from an EMBL/GenBank/DDBJ whole genome shotgun (WGS) entry which is preliminary data.</text>
</comment>
<evidence type="ECO:0000313" key="3">
    <source>
        <dbReference type="Proteomes" id="UP000319776"/>
    </source>
</evidence>
<dbReference type="Proteomes" id="UP000319776">
    <property type="component" value="Unassembled WGS sequence"/>
</dbReference>
<organism evidence="2 3">
    <name type="scientific">[Mycoplasma] falconis</name>
    <dbReference type="NCBI Taxonomy" id="92403"/>
    <lineage>
        <taxon>Bacteria</taxon>
        <taxon>Bacillati</taxon>
        <taxon>Mycoplasmatota</taxon>
        <taxon>Mycoplasmoidales</taxon>
        <taxon>Metamycoplasmataceae</taxon>
        <taxon>Metamycoplasma</taxon>
    </lineage>
</organism>
<feature type="transmembrane region" description="Helical" evidence="1">
    <location>
        <begin position="112"/>
        <end position="135"/>
    </location>
</feature>
<accession>A0A501X8V7</accession>
<dbReference type="OrthoDB" id="398387at2"/>
<evidence type="ECO:0000313" key="2">
    <source>
        <dbReference type="EMBL" id="TPE56971.1"/>
    </source>
</evidence>